<dbReference type="AlphaFoldDB" id="A0A3N0BEC1"/>
<gene>
    <name evidence="1" type="ORF">DMP08_04985</name>
</gene>
<reference evidence="2" key="1">
    <citation type="submission" date="2018-05" db="EMBL/GenBank/DDBJ databases">
        <title>Genome Sequencing of selected type strains of the family Eggerthellaceae.</title>
        <authorList>
            <person name="Danylec N."/>
            <person name="Stoll D.A."/>
            <person name="Doetsch A."/>
            <person name="Huch M."/>
        </authorList>
    </citation>
    <scope>NUCLEOTIDE SEQUENCE [LARGE SCALE GENOMIC DNA]</scope>
    <source>
        <strain evidence="2">DSM 16106</strain>
    </source>
</reference>
<dbReference type="Proteomes" id="UP000278632">
    <property type="component" value="Unassembled WGS sequence"/>
</dbReference>
<dbReference type="Gene3D" id="3.20.20.140">
    <property type="entry name" value="Metal-dependent hydrolases"/>
    <property type="match status" value="1"/>
</dbReference>
<dbReference type="SUPFAM" id="SSF89550">
    <property type="entry name" value="PHP domain-like"/>
    <property type="match status" value="1"/>
</dbReference>
<evidence type="ECO:0000313" key="2">
    <source>
        <dbReference type="Proteomes" id="UP000278632"/>
    </source>
</evidence>
<accession>A0A3N0BEC1</accession>
<name>A0A3N0BEC1_9ACTN</name>
<dbReference type="EMBL" id="QICD01000006">
    <property type="protein sequence ID" value="RNL46058.1"/>
    <property type="molecule type" value="Genomic_DNA"/>
</dbReference>
<dbReference type="SUPFAM" id="SSF52540">
    <property type="entry name" value="P-loop containing nucleoside triphosphate hydrolases"/>
    <property type="match status" value="1"/>
</dbReference>
<dbReference type="RefSeq" id="WP_123191861.1">
    <property type="nucleotide sequence ID" value="NZ_QICD01000006.1"/>
</dbReference>
<dbReference type="Gene3D" id="3.40.50.300">
    <property type="entry name" value="P-loop containing nucleotide triphosphate hydrolases"/>
    <property type="match status" value="1"/>
</dbReference>
<protein>
    <recommendedName>
        <fullName evidence="3">Histidinol phosphatase</fullName>
    </recommendedName>
</protein>
<organism evidence="1 2">
    <name type="scientific">Paraeggerthella hongkongensis</name>
    <dbReference type="NCBI Taxonomy" id="230658"/>
    <lineage>
        <taxon>Bacteria</taxon>
        <taxon>Bacillati</taxon>
        <taxon>Actinomycetota</taxon>
        <taxon>Coriobacteriia</taxon>
        <taxon>Eggerthellales</taxon>
        <taxon>Eggerthellaceae</taxon>
        <taxon>Paraeggerthella</taxon>
    </lineage>
</organism>
<evidence type="ECO:0008006" key="3">
    <source>
        <dbReference type="Google" id="ProtNLM"/>
    </source>
</evidence>
<sequence length="710" mass="80567">MKIDLHCHTLATKGEGRERNVTPELFAEKIDAAQVDIVAVTNHNHFDLDQYELLHSAVDGAAQVWPGVELDIERWSGGKPWHMIVITSPDSKVPFSESIKTLQNGRSPKDCSWSFEEIWEAFKDSNALFISHCHDKAPAITEEEIARVGEITNNDWRLYFEPRSLMTLGIWSNHGRNMLMGSDIKDWNRYEKEDFVSLRVNVDSFEQFYLLAMRDHQVVETLLNRKGRTKVIARPHDSVAIELPLYQDVNVLFGQKGTGKSEIVKSIRSQFEADGIKIASYIGGQKNTAFDQLMTVKNEERSCSDFGRSECLQEIQTVIDWADELPTPISHYVQWLKTVGNSDKKDRFKLSECQSLPEESDTALKTAKDDCESIDLFITDCSERDLGKYLKAEDAARLLSLLEMLRRSAASVVKREYINKESIVLANNALIQIKNCIDKKSDTQSKPSDTGFLRFALGRMSLLGAVETIKENMKEETRETPSYLGTLEDKGRLNIVLQSRWLCSNSKTAEFGLKITTLKNWRGKLDAIASSICCSSLPETVEEFKTVHQESGVKGLSAFIGLEKYVIRAEDGKRYSPSDGEKGILIIERTLNQEADAYLLDEPELGMGNLYIDSVIRPKLMELALSRKTVVVATHNANIAVRTLPYLSIYRRHMQGDEYRTYLGNPFLNELTNIDDQNDRISWSETSITTLEGGFEAFYDRQRIYEAGKQ</sequence>
<dbReference type="OrthoDB" id="5483490at2"/>
<comment type="caution">
    <text evidence="1">The sequence shown here is derived from an EMBL/GenBank/DDBJ whole genome shotgun (WGS) entry which is preliminary data.</text>
</comment>
<dbReference type="InterPro" id="IPR016195">
    <property type="entry name" value="Pol/histidinol_Pase-like"/>
</dbReference>
<keyword evidence="2" id="KW-1185">Reference proteome</keyword>
<dbReference type="InterPro" id="IPR027417">
    <property type="entry name" value="P-loop_NTPase"/>
</dbReference>
<evidence type="ECO:0000313" key="1">
    <source>
        <dbReference type="EMBL" id="RNL46058.1"/>
    </source>
</evidence>
<proteinExistence type="predicted"/>